<feature type="non-terminal residue" evidence="2">
    <location>
        <position position="1"/>
    </location>
</feature>
<dbReference type="PANTHER" id="PTHR22572">
    <property type="entry name" value="SUGAR-1-PHOSPHATE GUANYL TRANSFERASE"/>
    <property type="match status" value="1"/>
</dbReference>
<proteinExistence type="predicted"/>
<feature type="non-terminal residue" evidence="2">
    <location>
        <position position="159"/>
    </location>
</feature>
<feature type="domain" description="Nucleotidyl transferase" evidence="1">
    <location>
        <begin position="1"/>
        <end position="156"/>
    </location>
</feature>
<organism evidence="2">
    <name type="scientific">mine drainage metagenome</name>
    <dbReference type="NCBI Taxonomy" id="410659"/>
    <lineage>
        <taxon>unclassified sequences</taxon>
        <taxon>metagenomes</taxon>
        <taxon>ecological metagenomes</taxon>
    </lineage>
</organism>
<sequence>LRPLTHTVPKQLIPIAGKPMLYQVLDLLPPDVEEVVLATGYKAEMIDAFVRAHPPRWPVRTVPEAEPLGTGGGMKNAGGDLSDPFFLLNSDVIAAADLVALRAAHAAKGGLGTMALAEVEDTRPYGVAALEADDRISRFVEKPEPAEAPSHWINAGVGI</sequence>
<gene>
    <name evidence="2" type="ORF">B1B_04613</name>
</gene>
<dbReference type="GO" id="GO:0016740">
    <property type="term" value="F:transferase activity"/>
    <property type="evidence" value="ECO:0007669"/>
    <property type="project" value="UniProtKB-KW"/>
</dbReference>
<dbReference type="InterPro" id="IPR029044">
    <property type="entry name" value="Nucleotide-diphossugar_trans"/>
</dbReference>
<protein>
    <submittedName>
        <fullName evidence="2">Nucleotidyl transferase</fullName>
        <ecNumber evidence="2">2.-.-.-</ecNumber>
    </submittedName>
</protein>
<evidence type="ECO:0000313" key="2">
    <source>
        <dbReference type="EMBL" id="EQD71151.1"/>
    </source>
</evidence>
<reference evidence="2" key="1">
    <citation type="submission" date="2013-08" db="EMBL/GenBank/DDBJ databases">
        <authorList>
            <person name="Mendez C."/>
            <person name="Richter M."/>
            <person name="Ferrer M."/>
            <person name="Sanchez J."/>
        </authorList>
    </citation>
    <scope>NUCLEOTIDE SEQUENCE</scope>
</reference>
<dbReference type="Pfam" id="PF00483">
    <property type="entry name" value="NTP_transferase"/>
    <property type="match status" value="1"/>
</dbReference>
<evidence type="ECO:0000259" key="1">
    <source>
        <dbReference type="Pfam" id="PF00483"/>
    </source>
</evidence>
<keyword evidence="2" id="KW-0808">Transferase</keyword>
<accession>T1BE23</accession>
<dbReference type="CDD" id="cd04181">
    <property type="entry name" value="NTP_transferase"/>
    <property type="match status" value="1"/>
</dbReference>
<dbReference type="SUPFAM" id="SSF53448">
    <property type="entry name" value="Nucleotide-diphospho-sugar transferases"/>
    <property type="match status" value="1"/>
</dbReference>
<dbReference type="Gene3D" id="3.90.550.10">
    <property type="entry name" value="Spore Coat Polysaccharide Biosynthesis Protein SpsA, Chain A"/>
    <property type="match status" value="1"/>
</dbReference>
<dbReference type="AlphaFoldDB" id="T1BE23"/>
<dbReference type="InterPro" id="IPR050486">
    <property type="entry name" value="Mannose-1P_guanyltransferase"/>
</dbReference>
<reference evidence="2" key="2">
    <citation type="journal article" date="2014" name="ISME J.">
        <title>Microbial stratification in low pH oxic and suboxic macroscopic growths along an acid mine drainage.</title>
        <authorList>
            <person name="Mendez-Garcia C."/>
            <person name="Mesa V."/>
            <person name="Sprenger R.R."/>
            <person name="Richter M."/>
            <person name="Diez M.S."/>
            <person name="Solano J."/>
            <person name="Bargiela R."/>
            <person name="Golyshina O.V."/>
            <person name="Manteca A."/>
            <person name="Ramos J.L."/>
            <person name="Gallego J.R."/>
            <person name="Llorente I."/>
            <person name="Martins Dos Santos V.A."/>
            <person name="Jensen O.N."/>
            <person name="Pelaez A.I."/>
            <person name="Sanchez J."/>
            <person name="Ferrer M."/>
        </authorList>
    </citation>
    <scope>NUCLEOTIDE SEQUENCE</scope>
</reference>
<dbReference type="InterPro" id="IPR005835">
    <property type="entry name" value="NTP_transferase_dom"/>
</dbReference>
<name>T1BE23_9ZZZZ</name>
<dbReference type="EMBL" id="AUZY01002885">
    <property type="protein sequence ID" value="EQD71151.1"/>
    <property type="molecule type" value="Genomic_DNA"/>
</dbReference>
<comment type="caution">
    <text evidence="2">The sequence shown here is derived from an EMBL/GenBank/DDBJ whole genome shotgun (WGS) entry which is preliminary data.</text>
</comment>
<dbReference type="EC" id="2.-.-.-" evidence="2"/>